<dbReference type="PANTHER" id="PTHR22936:SF107">
    <property type="entry name" value="RHOMBOID-LIKE PROTEIN 1"/>
    <property type="match status" value="1"/>
</dbReference>
<sequence>MGKTPIGSSPDSEIGIKVHSRQPTPSPNDKFRYEAATPPPPPPYHLSNKKWFPWVVPTIITINIVVFIIVMYINNCPANSEDKCLGEPTLGRFALQSTHENPLLGPSADTSFANVCSGLANVDDDVFEQQRASTTVMTTEMGLSTG</sequence>
<dbReference type="AlphaFoldDB" id="A0ABD3D9D3"/>
<dbReference type="InterPro" id="IPR002610">
    <property type="entry name" value="Peptidase_S54_rhomboid-like"/>
</dbReference>
<dbReference type="Proteomes" id="UP001632038">
    <property type="component" value="Unassembled WGS sequence"/>
</dbReference>
<feature type="compositionally biased region" description="Polar residues" evidence="2">
    <location>
        <begin position="1"/>
        <end position="11"/>
    </location>
</feature>
<accession>A0ABD3D9D3</accession>
<dbReference type="PANTHER" id="PTHR22936">
    <property type="entry name" value="RHOMBOID-RELATED"/>
    <property type="match status" value="1"/>
</dbReference>
<evidence type="ECO:0000256" key="2">
    <source>
        <dbReference type="SAM" id="MobiDB-lite"/>
    </source>
</evidence>
<proteinExistence type="inferred from homology"/>
<feature type="region of interest" description="Disordered" evidence="2">
    <location>
        <begin position="1"/>
        <end position="39"/>
    </location>
</feature>
<dbReference type="EMBL" id="JAVIJP010000025">
    <property type="protein sequence ID" value="KAL3637367.1"/>
    <property type="molecule type" value="Genomic_DNA"/>
</dbReference>
<evidence type="ECO:0000256" key="1">
    <source>
        <dbReference type="ARBA" id="ARBA00009045"/>
    </source>
</evidence>
<evidence type="ECO:0000313" key="4">
    <source>
        <dbReference type="EMBL" id="KAL3637367.1"/>
    </source>
</evidence>
<comment type="caution">
    <text evidence="4">The sequence shown here is derived from an EMBL/GenBank/DDBJ whole genome shotgun (WGS) entry which is preliminary data.</text>
</comment>
<gene>
    <name evidence="4" type="ORF">CASFOL_018535</name>
</gene>
<keyword evidence="3" id="KW-0812">Transmembrane</keyword>
<evidence type="ECO:0000256" key="3">
    <source>
        <dbReference type="SAM" id="Phobius"/>
    </source>
</evidence>
<keyword evidence="5" id="KW-1185">Reference proteome</keyword>
<feature type="transmembrane region" description="Helical" evidence="3">
    <location>
        <begin position="51"/>
        <end position="73"/>
    </location>
</feature>
<reference evidence="5" key="1">
    <citation type="journal article" date="2024" name="IScience">
        <title>Strigolactones Initiate the Formation of Haustorium-like Structures in Castilleja.</title>
        <authorList>
            <person name="Buerger M."/>
            <person name="Peterson D."/>
            <person name="Chory J."/>
        </authorList>
    </citation>
    <scope>NUCLEOTIDE SEQUENCE [LARGE SCALE GENOMIC DNA]</scope>
</reference>
<protein>
    <recommendedName>
        <fullName evidence="6">Rhomboid-like protein</fullName>
    </recommendedName>
</protein>
<organism evidence="4 5">
    <name type="scientific">Castilleja foliolosa</name>
    <dbReference type="NCBI Taxonomy" id="1961234"/>
    <lineage>
        <taxon>Eukaryota</taxon>
        <taxon>Viridiplantae</taxon>
        <taxon>Streptophyta</taxon>
        <taxon>Embryophyta</taxon>
        <taxon>Tracheophyta</taxon>
        <taxon>Spermatophyta</taxon>
        <taxon>Magnoliopsida</taxon>
        <taxon>eudicotyledons</taxon>
        <taxon>Gunneridae</taxon>
        <taxon>Pentapetalae</taxon>
        <taxon>asterids</taxon>
        <taxon>lamiids</taxon>
        <taxon>Lamiales</taxon>
        <taxon>Orobanchaceae</taxon>
        <taxon>Pedicularideae</taxon>
        <taxon>Castillejinae</taxon>
        <taxon>Castilleja</taxon>
    </lineage>
</organism>
<evidence type="ECO:0000313" key="5">
    <source>
        <dbReference type="Proteomes" id="UP001632038"/>
    </source>
</evidence>
<comment type="similarity">
    <text evidence="1">Belongs to the peptidase S54 family.</text>
</comment>
<keyword evidence="3" id="KW-1133">Transmembrane helix</keyword>
<evidence type="ECO:0008006" key="6">
    <source>
        <dbReference type="Google" id="ProtNLM"/>
    </source>
</evidence>
<keyword evidence="3" id="KW-0472">Membrane</keyword>
<name>A0ABD3D9D3_9LAMI</name>